<evidence type="ECO:0000313" key="7">
    <source>
        <dbReference type="Proteomes" id="UP000255467"/>
    </source>
</evidence>
<dbReference type="RefSeq" id="WP_039815530.1">
    <property type="nucleotide sequence ID" value="NZ_UGRY01000002.1"/>
</dbReference>
<dbReference type="GO" id="GO:0005524">
    <property type="term" value="F:ATP binding"/>
    <property type="evidence" value="ECO:0007669"/>
    <property type="project" value="UniProtKB-KW"/>
</dbReference>
<evidence type="ECO:0000313" key="6">
    <source>
        <dbReference type="EMBL" id="SUA80075.1"/>
    </source>
</evidence>
<feature type="domain" description="ABC1 atypical kinase-like" evidence="5">
    <location>
        <begin position="104"/>
        <end position="337"/>
    </location>
</feature>
<proteinExistence type="inferred from homology"/>
<keyword evidence="2" id="KW-0808">Transferase</keyword>
<dbReference type="Pfam" id="PF03109">
    <property type="entry name" value="ABC1"/>
    <property type="match status" value="1"/>
</dbReference>
<keyword evidence="4" id="KW-0067">ATP-binding</keyword>
<reference evidence="6 7" key="1">
    <citation type="submission" date="2018-06" db="EMBL/GenBank/DDBJ databases">
        <authorList>
            <consortium name="Pathogen Informatics"/>
            <person name="Doyle S."/>
        </authorList>
    </citation>
    <scope>NUCLEOTIDE SEQUENCE [LARGE SCALE GENOMIC DNA]</scope>
    <source>
        <strain evidence="6 7">NCTC1934</strain>
    </source>
</reference>
<dbReference type="AlphaFoldDB" id="A0A378YSB2"/>
<evidence type="ECO:0000256" key="1">
    <source>
        <dbReference type="ARBA" id="ARBA00009670"/>
    </source>
</evidence>
<sequence>MTEPIPTSRLVRGAKLGKLVADQAFRGAGVTLATMRDTEEQRLARTERALADAAEDIVTVLGSMKGLAMKAGQLLSMFDPLAALDAATVPSHQRERFRRRLAALYDQAPQLPFARMRAVIERDHGCPIGELFSDFDEQPIGAASIGQVYRARLRDGRAVAVKVQYPGVDVAIRADLKNLALVMRMMRTVAPALAEHAMFRELTTHFAEETDYRAEAEHHRMVGEMYRGHPFIRIPEVVTELCTGRVLVTELVEGLGFDEICALPAADRDRVGEVLFRFYVGTMAREHRFTGDPHPGNILLAPDGAVVFLDFGLFKHMNDAAVEFELSCVRAAVEYRAADLRELLVDYGVLEPDSAATAEQCLRLLHEVSGWLFTDAEIRVGADAVSKALLALVDPRRGYFEHWRREYAPAEHAFARRVEYGTLALLGKLRASGNWHRIGREWCYGDTPRTELGVLEHDWLTDRTR</sequence>
<dbReference type="GO" id="GO:0016740">
    <property type="term" value="F:transferase activity"/>
    <property type="evidence" value="ECO:0007669"/>
    <property type="project" value="UniProtKB-KW"/>
</dbReference>
<dbReference type="Proteomes" id="UP000255467">
    <property type="component" value="Unassembled WGS sequence"/>
</dbReference>
<organism evidence="6 7">
    <name type="scientific">Nocardia otitidiscaviarum</name>
    <dbReference type="NCBI Taxonomy" id="1823"/>
    <lineage>
        <taxon>Bacteria</taxon>
        <taxon>Bacillati</taxon>
        <taxon>Actinomycetota</taxon>
        <taxon>Actinomycetes</taxon>
        <taxon>Mycobacteriales</taxon>
        <taxon>Nocardiaceae</taxon>
        <taxon>Nocardia</taxon>
    </lineage>
</organism>
<dbReference type="PANTHER" id="PTHR43851:SF3">
    <property type="entry name" value="COENZYME Q8"/>
    <property type="match status" value="1"/>
</dbReference>
<evidence type="ECO:0000256" key="2">
    <source>
        <dbReference type="ARBA" id="ARBA00022679"/>
    </source>
</evidence>
<evidence type="ECO:0000256" key="4">
    <source>
        <dbReference type="ARBA" id="ARBA00022840"/>
    </source>
</evidence>
<dbReference type="InterPro" id="IPR011009">
    <property type="entry name" value="Kinase-like_dom_sf"/>
</dbReference>
<keyword evidence="3" id="KW-0547">Nucleotide-binding</keyword>
<dbReference type="SUPFAM" id="SSF56112">
    <property type="entry name" value="Protein kinase-like (PK-like)"/>
    <property type="match status" value="1"/>
</dbReference>
<dbReference type="STRING" id="1406858.GCA_000710895_07157"/>
<dbReference type="InterPro" id="IPR051409">
    <property type="entry name" value="Atypical_kinase_ADCK"/>
</dbReference>
<dbReference type="OrthoDB" id="9795390at2"/>
<dbReference type="Gene3D" id="1.10.510.10">
    <property type="entry name" value="Transferase(Phosphotransferase) domain 1"/>
    <property type="match status" value="1"/>
</dbReference>
<gene>
    <name evidence="6" type="primary">ubiB_6</name>
    <name evidence="6" type="ORF">NCTC1934_04100</name>
</gene>
<dbReference type="CDD" id="cd13970">
    <property type="entry name" value="ABC1_ADCK3"/>
    <property type="match status" value="1"/>
</dbReference>
<comment type="similarity">
    <text evidence="1">Belongs to the protein kinase superfamily. ADCK protein kinase family.</text>
</comment>
<dbReference type="PANTHER" id="PTHR43851">
    <property type="match status" value="1"/>
</dbReference>
<dbReference type="InterPro" id="IPR004147">
    <property type="entry name" value="ABC1_dom"/>
</dbReference>
<evidence type="ECO:0000259" key="5">
    <source>
        <dbReference type="Pfam" id="PF03109"/>
    </source>
</evidence>
<dbReference type="EMBL" id="UGRY01000002">
    <property type="protein sequence ID" value="SUA80075.1"/>
    <property type="molecule type" value="Genomic_DNA"/>
</dbReference>
<keyword evidence="6" id="KW-0830">Ubiquinone</keyword>
<accession>A0A378YSB2</accession>
<evidence type="ECO:0000256" key="3">
    <source>
        <dbReference type="ARBA" id="ARBA00022741"/>
    </source>
</evidence>
<dbReference type="InterPro" id="IPR034646">
    <property type="entry name" value="ADCK3_dom"/>
</dbReference>
<protein>
    <submittedName>
        <fullName evidence="6">Probable ubiquinone biosynthesis protein UbiB</fullName>
    </submittedName>
</protein>
<keyword evidence="7" id="KW-1185">Reference proteome</keyword>
<name>A0A378YSB2_9NOCA</name>